<organism evidence="6 7">
    <name type="scientific">Pseudoalteromonas piscicida</name>
    <dbReference type="NCBI Taxonomy" id="43662"/>
    <lineage>
        <taxon>Bacteria</taxon>
        <taxon>Pseudomonadati</taxon>
        <taxon>Pseudomonadota</taxon>
        <taxon>Gammaproteobacteria</taxon>
        <taxon>Alteromonadales</taxon>
        <taxon>Pseudoalteromonadaceae</taxon>
        <taxon>Pseudoalteromonas</taxon>
    </lineage>
</organism>
<dbReference type="SUPFAM" id="SSF52172">
    <property type="entry name" value="CheY-like"/>
    <property type="match status" value="1"/>
</dbReference>
<evidence type="ECO:0000256" key="2">
    <source>
        <dbReference type="PROSITE-ProRule" id="PRU00169"/>
    </source>
</evidence>
<gene>
    <name evidence="6" type="ORF">CEX98_20970</name>
</gene>
<protein>
    <submittedName>
        <fullName evidence="6">DNA-binding response regulator</fullName>
    </submittedName>
</protein>
<dbReference type="CDD" id="cd00383">
    <property type="entry name" value="trans_reg_C"/>
    <property type="match status" value="1"/>
</dbReference>
<proteinExistence type="predicted"/>
<reference evidence="7" key="1">
    <citation type="journal article" date="2019" name="Genome Announc.">
        <title>Draft Genome Sequence of Pseudoalteromonas piscicida Strain 36Y ROTHPW, an Hypersaline Seawater Isolate from the South Coast of Sonora, Mexico.</title>
        <authorList>
            <person name="Sanchez-Diaz R."/>
            <person name="Molina-Garza Z.J."/>
            <person name="Cruz-Suarez L.E."/>
            <person name="Selvin J."/>
            <person name="Kiran G.S."/>
            <person name="Ibarra-Gamez J.C."/>
            <person name="Gomez-Gil B."/>
            <person name="Galaviz-Silva L."/>
        </authorList>
    </citation>
    <scope>NUCLEOTIDE SEQUENCE [LARGE SCALE GENOMIC DNA]</scope>
    <source>
        <strain evidence="7">36Y_RITHPW</strain>
    </source>
</reference>
<feature type="domain" description="Response regulatory" evidence="4">
    <location>
        <begin position="16"/>
        <end position="129"/>
    </location>
</feature>
<dbReference type="InterPro" id="IPR001867">
    <property type="entry name" value="OmpR/PhoB-type_DNA-bd"/>
</dbReference>
<dbReference type="GO" id="GO:0032993">
    <property type="term" value="C:protein-DNA complex"/>
    <property type="evidence" value="ECO:0007669"/>
    <property type="project" value="TreeGrafter"/>
</dbReference>
<dbReference type="GO" id="GO:0005829">
    <property type="term" value="C:cytosol"/>
    <property type="evidence" value="ECO:0007669"/>
    <property type="project" value="TreeGrafter"/>
</dbReference>
<name>A0A2A5JK63_PSEO7</name>
<dbReference type="SMART" id="SM00862">
    <property type="entry name" value="Trans_reg_C"/>
    <property type="match status" value="1"/>
</dbReference>
<dbReference type="InterPro" id="IPR039420">
    <property type="entry name" value="WalR-like"/>
</dbReference>
<evidence type="ECO:0000313" key="7">
    <source>
        <dbReference type="Proteomes" id="UP000228621"/>
    </source>
</evidence>
<keyword evidence="1 3" id="KW-0238">DNA-binding</keyword>
<keyword evidence="2" id="KW-0597">Phosphoprotein</keyword>
<keyword evidence="7" id="KW-1185">Reference proteome</keyword>
<evidence type="ECO:0000256" key="3">
    <source>
        <dbReference type="PROSITE-ProRule" id="PRU01091"/>
    </source>
</evidence>
<evidence type="ECO:0000313" key="6">
    <source>
        <dbReference type="EMBL" id="PCK29797.1"/>
    </source>
</evidence>
<dbReference type="PROSITE" id="PS50110">
    <property type="entry name" value="RESPONSE_REGULATORY"/>
    <property type="match status" value="1"/>
</dbReference>
<dbReference type="Proteomes" id="UP000228621">
    <property type="component" value="Unassembled WGS sequence"/>
</dbReference>
<feature type="domain" description="OmpR/PhoB-type" evidence="5">
    <location>
        <begin position="141"/>
        <end position="240"/>
    </location>
</feature>
<dbReference type="Pfam" id="PF00486">
    <property type="entry name" value="Trans_reg_C"/>
    <property type="match status" value="1"/>
</dbReference>
<sequence>MVLQTITPVWSSSMFKILLIEDDVRLAGAIKNLLSRYEFYVEHFSDGVGVEQQLSVQHFDVILCDVMLPGVDGYELVESLKHLHQGKIVFLSALTDTEHQLKGYELGAVDYLTKPIEAPLLLAKMRALTKPPLPTPNKLEENEISIGKVRLNHNAKSIELASTEILIPDKEFELLWIFAQHKNEVLNREQLFKALVGREFDGLDRIVDVRISRLRKRLDSYKKCGISIRTVWGKGYMLMARS</sequence>
<dbReference type="GO" id="GO:0000976">
    <property type="term" value="F:transcription cis-regulatory region binding"/>
    <property type="evidence" value="ECO:0007669"/>
    <property type="project" value="TreeGrafter"/>
</dbReference>
<comment type="caution">
    <text evidence="6">The sequence shown here is derived from an EMBL/GenBank/DDBJ whole genome shotgun (WGS) entry which is preliminary data.</text>
</comment>
<feature type="DNA-binding region" description="OmpR/PhoB-type" evidence="3">
    <location>
        <begin position="141"/>
        <end position="240"/>
    </location>
</feature>
<dbReference type="GO" id="GO:0000156">
    <property type="term" value="F:phosphorelay response regulator activity"/>
    <property type="evidence" value="ECO:0007669"/>
    <property type="project" value="TreeGrafter"/>
</dbReference>
<dbReference type="SMART" id="SM00448">
    <property type="entry name" value="REC"/>
    <property type="match status" value="1"/>
</dbReference>
<dbReference type="EMBL" id="NKHF01000103">
    <property type="protein sequence ID" value="PCK29797.1"/>
    <property type="molecule type" value="Genomic_DNA"/>
</dbReference>
<dbReference type="InterPro" id="IPR036388">
    <property type="entry name" value="WH-like_DNA-bd_sf"/>
</dbReference>
<evidence type="ECO:0000256" key="1">
    <source>
        <dbReference type="ARBA" id="ARBA00023125"/>
    </source>
</evidence>
<dbReference type="PANTHER" id="PTHR48111">
    <property type="entry name" value="REGULATOR OF RPOS"/>
    <property type="match status" value="1"/>
</dbReference>
<evidence type="ECO:0000259" key="4">
    <source>
        <dbReference type="PROSITE" id="PS50110"/>
    </source>
</evidence>
<dbReference type="InterPro" id="IPR011006">
    <property type="entry name" value="CheY-like_superfamily"/>
</dbReference>
<dbReference type="PANTHER" id="PTHR48111:SF47">
    <property type="entry name" value="TRANSCRIPTIONAL REGULATORY PROTEIN RSTA"/>
    <property type="match status" value="1"/>
</dbReference>
<dbReference type="Gene3D" id="1.10.10.10">
    <property type="entry name" value="Winged helix-like DNA-binding domain superfamily/Winged helix DNA-binding domain"/>
    <property type="match status" value="1"/>
</dbReference>
<feature type="modified residue" description="4-aspartylphosphate" evidence="2">
    <location>
        <position position="65"/>
    </location>
</feature>
<dbReference type="PROSITE" id="PS51755">
    <property type="entry name" value="OMPR_PHOB"/>
    <property type="match status" value="1"/>
</dbReference>
<dbReference type="Pfam" id="PF00072">
    <property type="entry name" value="Response_reg"/>
    <property type="match status" value="1"/>
</dbReference>
<evidence type="ECO:0000259" key="5">
    <source>
        <dbReference type="PROSITE" id="PS51755"/>
    </source>
</evidence>
<dbReference type="InterPro" id="IPR001789">
    <property type="entry name" value="Sig_transdc_resp-reg_receiver"/>
</dbReference>
<dbReference type="GO" id="GO:0006355">
    <property type="term" value="P:regulation of DNA-templated transcription"/>
    <property type="evidence" value="ECO:0007669"/>
    <property type="project" value="InterPro"/>
</dbReference>
<dbReference type="OrthoDB" id="9802426at2"/>
<accession>A0A2A5JK63</accession>
<dbReference type="Gene3D" id="3.40.50.2300">
    <property type="match status" value="1"/>
</dbReference>
<dbReference type="AlphaFoldDB" id="A0A2A5JK63"/>